<dbReference type="GO" id="GO:0016020">
    <property type="term" value="C:membrane"/>
    <property type="evidence" value="ECO:0007669"/>
    <property type="project" value="UniProtKB-SubCell"/>
</dbReference>
<proteinExistence type="inferred from homology"/>
<dbReference type="Proteomes" id="UP000694892">
    <property type="component" value="Chromosome 3L"/>
</dbReference>
<keyword evidence="5" id="KW-0807">Transducer</keyword>
<organism evidence="8 9">
    <name type="scientific">Xenopus laevis</name>
    <name type="common">African clawed frog</name>
    <dbReference type="NCBI Taxonomy" id="8355"/>
    <lineage>
        <taxon>Eukaryota</taxon>
        <taxon>Metazoa</taxon>
        <taxon>Chordata</taxon>
        <taxon>Craniata</taxon>
        <taxon>Vertebrata</taxon>
        <taxon>Euteleostomi</taxon>
        <taxon>Amphibia</taxon>
        <taxon>Batrachia</taxon>
        <taxon>Anura</taxon>
        <taxon>Pipoidea</taxon>
        <taxon>Pipidae</taxon>
        <taxon>Xenopodinae</taxon>
        <taxon>Xenopus</taxon>
        <taxon>Xenopus</taxon>
    </lineage>
</organism>
<keyword evidence="5" id="KW-0297">G-protein coupled receptor</keyword>
<dbReference type="AlphaFoldDB" id="A0A974DEI3"/>
<dbReference type="PRINTS" id="PR00237">
    <property type="entry name" value="GPCRRHODOPSN"/>
</dbReference>
<dbReference type="PROSITE" id="PS00237">
    <property type="entry name" value="G_PROTEIN_RECEP_F1_1"/>
    <property type="match status" value="1"/>
</dbReference>
<feature type="domain" description="G-protein coupled receptors family 1 profile" evidence="7">
    <location>
        <begin position="22"/>
        <end position="194"/>
    </location>
</feature>
<keyword evidence="2 5" id="KW-0812">Transmembrane</keyword>
<dbReference type="PANTHER" id="PTHR26453">
    <property type="entry name" value="OLFACTORY RECEPTOR"/>
    <property type="match status" value="1"/>
</dbReference>
<comment type="subcellular location">
    <subcellularLocation>
        <location evidence="1">Membrane</location>
    </subcellularLocation>
</comment>
<dbReference type="OMA" id="ITFCGTI"/>
<dbReference type="Pfam" id="PF00001">
    <property type="entry name" value="7tm_1"/>
    <property type="match status" value="1"/>
</dbReference>
<dbReference type="InterPro" id="IPR000276">
    <property type="entry name" value="GPCR_Rhodpsn"/>
</dbReference>
<evidence type="ECO:0000256" key="1">
    <source>
        <dbReference type="ARBA" id="ARBA00004370"/>
    </source>
</evidence>
<dbReference type="SUPFAM" id="SSF81321">
    <property type="entry name" value="Family A G protein-coupled receptor-like"/>
    <property type="match status" value="1"/>
</dbReference>
<dbReference type="PROSITE" id="PS50262">
    <property type="entry name" value="G_PROTEIN_RECEP_F1_2"/>
    <property type="match status" value="1"/>
</dbReference>
<reference evidence="9" key="1">
    <citation type="journal article" date="2016" name="Nature">
        <title>Genome evolution in the allotetraploid frog Xenopus laevis.</title>
        <authorList>
            <person name="Session A.M."/>
            <person name="Uno Y."/>
            <person name="Kwon T."/>
            <person name="Chapman J.A."/>
            <person name="Toyoda A."/>
            <person name="Takahashi S."/>
            <person name="Fukui A."/>
            <person name="Hikosaka A."/>
            <person name="Suzuki A."/>
            <person name="Kondo M."/>
            <person name="van Heeringen S.J."/>
            <person name="Quigley I."/>
            <person name="Heinz S."/>
            <person name="Ogino H."/>
            <person name="Ochi H."/>
            <person name="Hellsten U."/>
            <person name="Lyons J.B."/>
            <person name="Simakov O."/>
            <person name="Putnam N."/>
            <person name="Stites J."/>
            <person name="Kuroki Y."/>
            <person name="Tanaka T."/>
            <person name="Michiue T."/>
            <person name="Watanabe M."/>
            <person name="Bogdanovic O."/>
            <person name="Lister R."/>
            <person name="Georgiou G."/>
            <person name="Paranjpe S.S."/>
            <person name="van Kruijsbergen I."/>
            <person name="Shu S."/>
            <person name="Carlson J."/>
            <person name="Kinoshita T."/>
            <person name="Ohta Y."/>
            <person name="Mawaribuchi S."/>
            <person name="Jenkins J."/>
            <person name="Grimwood J."/>
            <person name="Schmutz J."/>
            <person name="Mitros T."/>
            <person name="Mozaffari S.V."/>
            <person name="Suzuki Y."/>
            <person name="Haramoto Y."/>
            <person name="Yamamoto T.S."/>
            <person name="Takagi C."/>
            <person name="Heald R."/>
            <person name="Miller K."/>
            <person name="Haudenschild C."/>
            <person name="Kitzman J."/>
            <person name="Nakayama T."/>
            <person name="Izutsu Y."/>
            <person name="Robert J."/>
            <person name="Fortriede J."/>
            <person name="Burns K."/>
            <person name="Lotay V."/>
            <person name="Karimi K."/>
            <person name="Yasuoka Y."/>
            <person name="Dichmann D.S."/>
            <person name="Flajnik M.F."/>
            <person name="Houston D.W."/>
            <person name="Shendure J."/>
            <person name="DuPasquier L."/>
            <person name="Vize P.D."/>
            <person name="Zorn A.M."/>
            <person name="Ito M."/>
            <person name="Marcotte E.M."/>
            <person name="Wallingford J.B."/>
            <person name="Ito Y."/>
            <person name="Asashima M."/>
            <person name="Ueno N."/>
            <person name="Matsuda Y."/>
            <person name="Veenstra G.J."/>
            <person name="Fujiyama A."/>
            <person name="Harland R.M."/>
            <person name="Taira M."/>
            <person name="Rokhsar D.S."/>
        </authorList>
    </citation>
    <scope>NUCLEOTIDE SEQUENCE [LARGE SCALE GENOMIC DNA]</scope>
    <source>
        <strain evidence="9">J</strain>
    </source>
</reference>
<comment type="similarity">
    <text evidence="5">Belongs to the G-protein coupled receptor 1 family.</text>
</comment>
<accession>A0A974DEI3</accession>
<dbReference type="GO" id="GO:0004930">
    <property type="term" value="F:G protein-coupled receptor activity"/>
    <property type="evidence" value="ECO:0007669"/>
    <property type="project" value="UniProtKB-KW"/>
</dbReference>
<feature type="transmembrane region" description="Helical" evidence="6">
    <location>
        <begin position="103"/>
        <end position="125"/>
    </location>
</feature>
<name>A0A974DEI3_XENLA</name>
<evidence type="ECO:0000256" key="3">
    <source>
        <dbReference type="ARBA" id="ARBA00022989"/>
    </source>
</evidence>
<feature type="transmembrane region" description="Helical" evidence="6">
    <location>
        <begin position="177"/>
        <end position="196"/>
    </location>
</feature>
<evidence type="ECO:0000256" key="2">
    <source>
        <dbReference type="ARBA" id="ARBA00022692"/>
    </source>
</evidence>
<sequence length="213" mass="23929">MCTHGVTCGLCGFGLISHPPFWVTGCIVQDFVFGSCILAEFFLLTFMAYDRYVAISKALQYPLIVTKSICVLMASISWLIATLNSLIFAILPKNNTGNIKAVIYWESILFGFIPFILILISYMYIISAILKIHTSAGRLKTFSSCSSHLAIVILFWGPTISFYVSPETENSREQRKILSLLYTALVPMLNPLVYSLRNQDVGRAIRTFFQIKV</sequence>
<evidence type="ECO:0000313" key="9">
    <source>
        <dbReference type="Proteomes" id="UP000694892"/>
    </source>
</evidence>
<keyword evidence="5" id="KW-0675">Receptor</keyword>
<evidence type="ECO:0000256" key="6">
    <source>
        <dbReference type="SAM" id="Phobius"/>
    </source>
</evidence>
<dbReference type="InterPro" id="IPR017452">
    <property type="entry name" value="GPCR_Rhodpsn_7TM"/>
</dbReference>
<evidence type="ECO:0000256" key="5">
    <source>
        <dbReference type="RuleBase" id="RU000688"/>
    </source>
</evidence>
<feature type="transmembrane region" description="Helical" evidence="6">
    <location>
        <begin position="31"/>
        <end position="49"/>
    </location>
</feature>
<feature type="transmembrane region" description="Helical" evidence="6">
    <location>
        <begin position="146"/>
        <end position="165"/>
    </location>
</feature>
<protein>
    <recommendedName>
        <fullName evidence="7">G-protein coupled receptors family 1 profile domain-containing protein</fullName>
    </recommendedName>
</protein>
<keyword evidence="4 6" id="KW-0472">Membrane</keyword>
<feature type="transmembrane region" description="Helical" evidence="6">
    <location>
        <begin position="69"/>
        <end position="91"/>
    </location>
</feature>
<evidence type="ECO:0000259" key="7">
    <source>
        <dbReference type="PROSITE" id="PS50262"/>
    </source>
</evidence>
<keyword evidence="3 6" id="KW-1133">Transmembrane helix</keyword>
<evidence type="ECO:0000256" key="4">
    <source>
        <dbReference type="ARBA" id="ARBA00023136"/>
    </source>
</evidence>
<gene>
    <name evidence="8" type="ORF">XELAEV_18018836mg</name>
</gene>
<dbReference type="Gene3D" id="1.20.1070.10">
    <property type="entry name" value="Rhodopsin 7-helix transmembrane proteins"/>
    <property type="match status" value="1"/>
</dbReference>
<evidence type="ECO:0000313" key="8">
    <source>
        <dbReference type="EMBL" id="OCT90223.1"/>
    </source>
</evidence>
<dbReference type="EMBL" id="CM004470">
    <property type="protein sequence ID" value="OCT90223.1"/>
    <property type="molecule type" value="Genomic_DNA"/>
</dbReference>